<keyword evidence="6 9" id="KW-0067">ATP-binding</keyword>
<evidence type="ECO:0000256" key="2">
    <source>
        <dbReference type="ARBA" id="ARBA00022527"/>
    </source>
</evidence>
<dbReference type="KEGG" id="ntp:CRH09_11090"/>
<dbReference type="InterPro" id="IPR000719">
    <property type="entry name" value="Prot_kinase_dom"/>
</dbReference>
<dbReference type="PANTHER" id="PTHR43895">
    <property type="entry name" value="CALCIUM/CALMODULIN-DEPENDENT PROTEIN KINASE KINASE-RELATED"/>
    <property type="match status" value="1"/>
</dbReference>
<comment type="catalytic activity">
    <reaction evidence="8">
        <text>L-seryl-[protein] + ATP = O-phospho-L-seryl-[protein] + ADP + H(+)</text>
        <dbReference type="Rhea" id="RHEA:17989"/>
        <dbReference type="Rhea" id="RHEA-COMP:9863"/>
        <dbReference type="Rhea" id="RHEA-COMP:11604"/>
        <dbReference type="ChEBI" id="CHEBI:15378"/>
        <dbReference type="ChEBI" id="CHEBI:29999"/>
        <dbReference type="ChEBI" id="CHEBI:30616"/>
        <dbReference type="ChEBI" id="CHEBI:83421"/>
        <dbReference type="ChEBI" id="CHEBI:456216"/>
        <dbReference type="EC" id="2.7.11.1"/>
    </reaction>
</comment>
<dbReference type="InterPro" id="IPR011528">
    <property type="entry name" value="NERD"/>
</dbReference>
<evidence type="ECO:0000259" key="11">
    <source>
        <dbReference type="PROSITE" id="PS50011"/>
    </source>
</evidence>
<evidence type="ECO:0000259" key="12">
    <source>
        <dbReference type="PROSITE" id="PS50965"/>
    </source>
</evidence>
<evidence type="ECO:0000256" key="3">
    <source>
        <dbReference type="ARBA" id="ARBA00022679"/>
    </source>
</evidence>
<proteinExistence type="predicted"/>
<evidence type="ECO:0000256" key="9">
    <source>
        <dbReference type="PROSITE-ProRule" id="PRU10141"/>
    </source>
</evidence>
<dbReference type="NCBIfam" id="NF033442">
    <property type="entry name" value="BREX_PglW"/>
    <property type="match status" value="1"/>
</dbReference>
<dbReference type="Gene3D" id="1.10.510.10">
    <property type="entry name" value="Transferase(Phosphotransferase) domain 1"/>
    <property type="match status" value="2"/>
</dbReference>
<dbReference type="PANTHER" id="PTHR43895:SF32">
    <property type="entry name" value="SERINE_THREONINE-PROTEIN KINASE CHK1"/>
    <property type="match status" value="1"/>
</dbReference>
<dbReference type="InterPro" id="IPR011009">
    <property type="entry name" value="Kinase-like_dom_sf"/>
</dbReference>
<dbReference type="InterPro" id="IPR049832">
    <property type="entry name" value="BREX_PglW"/>
</dbReference>
<dbReference type="Proteomes" id="UP000221961">
    <property type="component" value="Chromosome"/>
</dbReference>
<feature type="domain" description="Protein kinase" evidence="11">
    <location>
        <begin position="166"/>
        <end position="488"/>
    </location>
</feature>
<protein>
    <recommendedName>
        <fullName evidence="1">non-specific serine/threonine protein kinase</fullName>
        <ecNumber evidence="1">2.7.11.1</ecNumber>
    </recommendedName>
</protein>
<dbReference type="SUPFAM" id="SSF56112">
    <property type="entry name" value="Protein kinase-like (PK-like)"/>
    <property type="match status" value="2"/>
</dbReference>
<gene>
    <name evidence="13" type="ORF">CRH09_11090</name>
</gene>
<dbReference type="Pfam" id="PF08378">
    <property type="entry name" value="NERD"/>
    <property type="match status" value="1"/>
</dbReference>
<dbReference type="GO" id="GO:0005524">
    <property type="term" value="F:ATP binding"/>
    <property type="evidence" value="ECO:0007669"/>
    <property type="project" value="UniProtKB-UniRule"/>
</dbReference>
<feature type="domain" description="NERD" evidence="12">
    <location>
        <begin position="14"/>
        <end position="132"/>
    </location>
</feature>
<dbReference type="Pfam" id="PF00069">
    <property type="entry name" value="Pkinase"/>
    <property type="match status" value="2"/>
</dbReference>
<dbReference type="SMART" id="SM00220">
    <property type="entry name" value="S_TKc"/>
    <property type="match status" value="1"/>
</dbReference>
<dbReference type="PROSITE" id="PS00107">
    <property type="entry name" value="PROTEIN_KINASE_ATP"/>
    <property type="match status" value="1"/>
</dbReference>
<dbReference type="GO" id="GO:0007165">
    <property type="term" value="P:signal transduction"/>
    <property type="evidence" value="ECO:0007669"/>
    <property type="project" value="TreeGrafter"/>
</dbReference>
<dbReference type="SUPFAM" id="SSF47789">
    <property type="entry name" value="C-terminal domain of RNA polymerase alpha subunit"/>
    <property type="match status" value="1"/>
</dbReference>
<evidence type="ECO:0000256" key="1">
    <source>
        <dbReference type="ARBA" id="ARBA00012513"/>
    </source>
</evidence>
<dbReference type="InterPro" id="IPR017441">
    <property type="entry name" value="Protein_kinase_ATP_BS"/>
</dbReference>
<dbReference type="PROSITE" id="PS50011">
    <property type="entry name" value="PROTEIN_KINASE_DOM"/>
    <property type="match status" value="2"/>
</dbReference>
<evidence type="ECO:0000256" key="7">
    <source>
        <dbReference type="ARBA" id="ARBA00047899"/>
    </source>
</evidence>
<evidence type="ECO:0000313" key="13">
    <source>
        <dbReference type="EMBL" id="ATL66671.1"/>
    </source>
</evidence>
<evidence type="ECO:0000256" key="5">
    <source>
        <dbReference type="ARBA" id="ARBA00022777"/>
    </source>
</evidence>
<dbReference type="EC" id="2.7.11.1" evidence="1"/>
<feature type="binding site" evidence="9">
    <location>
        <position position="543"/>
    </location>
    <ligand>
        <name>ATP</name>
        <dbReference type="ChEBI" id="CHEBI:30616"/>
    </ligand>
</feature>
<dbReference type="GeneID" id="88357951"/>
<keyword evidence="4 9" id="KW-0547">Nucleotide-binding</keyword>
<name>A0A291RGE5_9NOCA</name>
<keyword evidence="2 13" id="KW-0723">Serine/threonine-protein kinase</keyword>
<evidence type="ECO:0000256" key="6">
    <source>
        <dbReference type="ARBA" id="ARBA00022840"/>
    </source>
</evidence>
<dbReference type="Gene3D" id="1.10.150.20">
    <property type="entry name" value="5' to 3' exonuclease, C-terminal subdomain"/>
    <property type="match status" value="1"/>
</dbReference>
<evidence type="ECO:0000256" key="4">
    <source>
        <dbReference type="ARBA" id="ARBA00022741"/>
    </source>
</evidence>
<feature type="compositionally biased region" description="Polar residues" evidence="10">
    <location>
        <begin position="1170"/>
        <end position="1185"/>
    </location>
</feature>
<dbReference type="GO" id="GO:0004674">
    <property type="term" value="F:protein serine/threonine kinase activity"/>
    <property type="evidence" value="ECO:0007669"/>
    <property type="project" value="UniProtKB-KW"/>
</dbReference>
<organism evidence="13 14">
    <name type="scientific">Nocardia terpenica</name>
    <dbReference type="NCBI Taxonomy" id="455432"/>
    <lineage>
        <taxon>Bacteria</taxon>
        <taxon>Bacillati</taxon>
        <taxon>Actinomycetota</taxon>
        <taxon>Actinomycetes</taxon>
        <taxon>Mycobacteriales</taxon>
        <taxon>Nocardiaceae</taxon>
        <taxon>Nocardia</taxon>
    </lineage>
</organism>
<comment type="catalytic activity">
    <reaction evidence="7">
        <text>L-threonyl-[protein] + ATP = O-phospho-L-threonyl-[protein] + ADP + H(+)</text>
        <dbReference type="Rhea" id="RHEA:46608"/>
        <dbReference type="Rhea" id="RHEA-COMP:11060"/>
        <dbReference type="Rhea" id="RHEA-COMP:11605"/>
        <dbReference type="ChEBI" id="CHEBI:15378"/>
        <dbReference type="ChEBI" id="CHEBI:30013"/>
        <dbReference type="ChEBI" id="CHEBI:30616"/>
        <dbReference type="ChEBI" id="CHEBI:61977"/>
        <dbReference type="ChEBI" id="CHEBI:456216"/>
        <dbReference type="EC" id="2.7.11.1"/>
    </reaction>
</comment>
<sequence>MREDSPRWHEVNPSPFAWERDGLRMLREYLPDSDPYHVWPNIVFTAPDRSTNEIDALVFTPRGVFVVELKHWQGDVGGGGTVWVRRPPNGRLTPEDSPYYATDLKAKRLRSLLEHHARRLGVTVQVPRVHAIVFLHAQHMTCTLDQISRTNVFAPHGHPSGLDSLKDFLNEVPRGQRQLVDAAQSRQLADLVARSGIRQSVAKRRIGQLVLHPKPFAEGLGWQDFLAGHSIDTEIVRRVRFYLVNGADDHDRAIIERAAEREFRLLQGIRHPGIAHPVDLAEHGLGLAVVFEHAADSMRLDQWLIQQVDLLSLAQKLRLIQDLAEIVDHAHARRLTHRALHPRAVYVSTDKRQRPSLLVTDWQTAKRLPSTLHSTRMPSSDPADLELLFDDEARRYQAPEAATNARVAGIQLDVFALGAIAFRIITGREPAENADQLLAAVSNAGLDPAAVVDGLPSDLVDLVYLATHGDPQQRLKNVKEFREKLDLVWEKITAPEPEPVTDPLEAQKGDILDGGLTVIKRLGSGATAVALLVSQDGRELVLKVARDEQHRQRLADEAEALGRVQHAQVASLEKGPIEVWTAVGPRTALLLESAGATTLAEELQGGRLSLEPLSRYGRDLLNIVAYLDVQNVWHRDIKPANLAIRPLPRNKELHLCAFDFSLAAAPADQLKAGTPPYLDPFLGAPERPRYDAAAERFAAAVTLYEMAVGAQPVWGENANPKAISDEVTIESASFDPAVAEELASFFRRALARSASERFHTIDEMIDAWRSAFTDIAKTPSATAGVSAPLTEDSALDGTGLTARARSALEEKLDIHTVGELLAYDVAELRRARGIPNAARSEIIEYIRKLRKDPEPPEAEESDEVQPKGIEAVCRTLLPKRTARNANEWDTMRVLLGLASVADGTYLRWPTQPEVAKATGQSQTTISGWQRKYAKKWFDTAAVSSVREEIVALLDTRGGVMSAAELAEALAAARGMYTTGPGRLPQAIGLVRAAVEAELTRRGDSRVQIHRFLNTGIVLVGREPDDPAAEATAQDLIDYAKALGKKASDIAAADPLLSRQRALEQLRAVTVPADVPMLNDQRLLQLAAVASNGEVAVSAQGQLYPVGMPAERAVRLTAGSLSGQKMTTETVNSRVRSRFPAAAPLPDRPELDRLLKTVGLEWNPDSHEYSSKTSPPSATALRSSPSVAPLTGKADTNAIDEKIASVIGRKGFLVALTRLSMVEDARRALLKNYPFTELDVTATMLEQLRALDFPWEAIAAADTGAPGDPDFRSLTDLIQHKVMPAIRKVLDVESPILITEAAPLARYGQMRLFQELNDPTRPRPAARLLLAPASRVEPAMLDGVQVPLTSPASQSLWLPEQWIEPKAEGAAR</sequence>
<dbReference type="RefSeq" id="WP_098693853.1">
    <property type="nucleotide sequence ID" value="NZ_CP023778.1"/>
</dbReference>
<accession>A0A291RGE5</accession>
<evidence type="ECO:0000313" key="14">
    <source>
        <dbReference type="Proteomes" id="UP000221961"/>
    </source>
</evidence>
<dbReference type="EMBL" id="CP023778">
    <property type="protein sequence ID" value="ATL66671.1"/>
    <property type="molecule type" value="Genomic_DNA"/>
</dbReference>
<feature type="region of interest" description="Disordered" evidence="10">
    <location>
        <begin position="1164"/>
        <end position="1191"/>
    </location>
</feature>
<dbReference type="PROSITE" id="PS50965">
    <property type="entry name" value="NERD"/>
    <property type="match status" value="1"/>
</dbReference>
<evidence type="ECO:0000256" key="8">
    <source>
        <dbReference type="ARBA" id="ARBA00048679"/>
    </source>
</evidence>
<feature type="domain" description="Protein kinase" evidence="11">
    <location>
        <begin position="516"/>
        <end position="769"/>
    </location>
</feature>
<evidence type="ECO:0000256" key="10">
    <source>
        <dbReference type="SAM" id="MobiDB-lite"/>
    </source>
</evidence>
<reference evidence="13 14" key="1">
    <citation type="submission" date="2017-10" db="EMBL/GenBank/DDBJ databases">
        <title>Comparative genomics between pathogenic Norcardia.</title>
        <authorList>
            <person name="Zeng L."/>
        </authorList>
    </citation>
    <scope>NUCLEOTIDE SEQUENCE [LARGE SCALE GENOMIC DNA]</scope>
    <source>
        <strain evidence="13 14">NC_YFY_NT001</strain>
    </source>
</reference>
<keyword evidence="5 13" id="KW-0418">Kinase</keyword>
<keyword evidence="3" id="KW-0808">Transferase</keyword>